<dbReference type="GO" id="GO:0000463">
    <property type="term" value="P:maturation of LSU-rRNA from tricistronic rRNA transcript (SSU-rRNA, 5.8S rRNA, LSU-rRNA)"/>
    <property type="evidence" value="ECO:0007669"/>
    <property type="project" value="TreeGrafter"/>
</dbReference>
<dbReference type="SMART" id="SM00879">
    <property type="entry name" value="Brix"/>
    <property type="match status" value="1"/>
</dbReference>
<name>A0A2T9YZN5_9FUNG</name>
<dbReference type="AlphaFoldDB" id="A0A2T9YZN5"/>
<accession>A0A2T9YZN5</accession>
<evidence type="ECO:0000256" key="5">
    <source>
        <dbReference type="SAM" id="MobiDB-lite"/>
    </source>
</evidence>
<comment type="caution">
    <text evidence="7">The sequence shown here is derived from an EMBL/GenBank/DDBJ whole genome shotgun (WGS) entry which is preliminary data.</text>
</comment>
<dbReference type="GO" id="GO:0000027">
    <property type="term" value="P:ribosomal large subunit assembly"/>
    <property type="evidence" value="ECO:0007669"/>
    <property type="project" value="InterPro"/>
</dbReference>
<evidence type="ECO:0000259" key="6">
    <source>
        <dbReference type="PROSITE" id="PS50833"/>
    </source>
</evidence>
<dbReference type="GO" id="GO:0019843">
    <property type="term" value="F:rRNA binding"/>
    <property type="evidence" value="ECO:0007669"/>
    <property type="project" value="UniProtKB-UniRule"/>
</dbReference>
<dbReference type="STRING" id="61424.A0A2T9YZN5"/>
<feature type="region of interest" description="Disordered" evidence="5">
    <location>
        <begin position="1"/>
        <end position="21"/>
    </location>
</feature>
<dbReference type="PANTHER" id="PTHR12728">
    <property type="entry name" value="BRIX DOMAIN CONTAINING PROTEIN"/>
    <property type="match status" value="1"/>
</dbReference>
<keyword evidence="3 4" id="KW-0539">Nucleus</keyword>
<evidence type="ECO:0000313" key="7">
    <source>
        <dbReference type="EMBL" id="PVU97769.1"/>
    </source>
</evidence>
<comment type="subcellular location">
    <subcellularLocation>
        <location evidence="1 4">Nucleus</location>
        <location evidence="1 4">Nucleolus</location>
    </subcellularLocation>
</comment>
<reference evidence="7 8" key="1">
    <citation type="journal article" date="2018" name="MBio">
        <title>Comparative Genomics Reveals the Core Gene Toolbox for the Fungus-Insect Symbiosis.</title>
        <authorList>
            <person name="Wang Y."/>
            <person name="Stata M."/>
            <person name="Wang W."/>
            <person name="Stajich J.E."/>
            <person name="White M.M."/>
            <person name="Moncalvo J.M."/>
        </authorList>
    </citation>
    <scope>NUCLEOTIDE SEQUENCE [LARGE SCALE GENOMIC DNA]</scope>
    <source>
        <strain evidence="7 8">AUS-77-4</strain>
    </source>
</reference>
<feature type="domain" description="Brix" evidence="6">
    <location>
        <begin position="28"/>
        <end position="247"/>
    </location>
</feature>
<dbReference type="OrthoDB" id="407658at2759"/>
<evidence type="ECO:0000256" key="4">
    <source>
        <dbReference type="RuleBase" id="RU367086"/>
    </source>
</evidence>
<dbReference type="Pfam" id="PF04427">
    <property type="entry name" value="Brix"/>
    <property type="match status" value="1"/>
</dbReference>
<gene>
    <name evidence="7" type="ORF">BB559_001931</name>
</gene>
<evidence type="ECO:0000256" key="2">
    <source>
        <dbReference type="ARBA" id="ARBA00010782"/>
    </source>
</evidence>
<evidence type="ECO:0000313" key="8">
    <source>
        <dbReference type="Proteomes" id="UP000245699"/>
    </source>
</evidence>
<proteinExistence type="inferred from homology"/>
<sequence>MLPTIKPKTARSKRALEKREPKVIENPKKTLVVRGSQTSLVIQNLLKDLLSIKKPLVVNLSKRNEIHPFDDETKIEFLGTKNDASLFTIGSHSKKRPNNLVIGRLFDHKLFDMFEFEVSNFLSIEQIKGPTCSAGIKPLIVFAGEHFTLNPALTKLKNLFTDFFQGEKADAVCLTGLEHVISITVELIDPKNTTLTFTEDLSNYKFYFRSYHTSLLKSGQKLPRVELENMGPFFDLVVRRYKTASDEAWKLSTRIPKELFIKKTKNISHDEFGNKLGRVHVGTQDIQKIQTRKVKALKKKPLHTIE</sequence>
<comment type="similarity">
    <text evidence="2 4">Belongs to the RPF2 family.</text>
</comment>
<dbReference type="EMBL" id="MBFT01000100">
    <property type="protein sequence ID" value="PVU97769.1"/>
    <property type="molecule type" value="Genomic_DNA"/>
</dbReference>
<dbReference type="PROSITE" id="PS50833">
    <property type="entry name" value="BRIX"/>
    <property type="match status" value="1"/>
</dbReference>
<dbReference type="InterPro" id="IPR039770">
    <property type="entry name" value="Rpf2"/>
</dbReference>
<keyword evidence="8" id="KW-1185">Reference proteome</keyword>
<dbReference type="Proteomes" id="UP000245699">
    <property type="component" value="Unassembled WGS sequence"/>
</dbReference>
<dbReference type="PANTHER" id="PTHR12728:SF0">
    <property type="entry name" value="RIBOSOME PRODUCTION FACTOR 2 HOMOLOG"/>
    <property type="match status" value="1"/>
</dbReference>
<dbReference type="InterPro" id="IPR007109">
    <property type="entry name" value="Brix"/>
</dbReference>
<dbReference type="GO" id="GO:0005730">
    <property type="term" value="C:nucleolus"/>
    <property type="evidence" value="ECO:0007669"/>
    <property type="project" value="UniProtKB-SubCell"/>
</dbReference>
<organism evidence="7 8">
    <name type="scientific">Furculomyces boomerangus</name>
    <dbReference type="NCBI Taxonomy" id="61424"/>
    <lineage>
        <taxon>Eukaryota</taxon>
        <taxon>Fungi</taxon>
        <taxon>Fungi incertae sedis</taxon>
        <taxon>Zoopagomycota</taxon>
        <taxon>Kickxellomycotina</taxon>
        <taxon>Harpellomycetes</taxon>
        <taxon>Harpellales</taxon>
        <taxon>Harpellaceae</taxon>
        <taxon>Furculomyces</taxon>
    </lineage>
</organism>
<evidence type="ECO:0000256" key="1">
    <source>
        <dbReference type="ARBA" id="ARBA00004604"/>
    </source>
</evidence>
<protein>
    <recommendedName>
        <fullName evidence="4">Ribosome production factor 2 homolog</fullName>
    </recommendedName>
    <alternativeName>
        <fullName evidence="4">Ribosome biogenesis protein RPF2 homolog</fullName>
    </alternativeName>
</protein>
<evidence type="ECO:0000256" key="3">
    <source>
        <dbReference type="ARBA" id="ARBA00023242"/>
    </source>
</evidence>